<keyword evidence="2" id="KW-0732">Signal</keyword>
<feature type="region of interest" description="Disordered" evidence="1">
    <location>
        <begin position="173"/>
        <end position="253"/>
    </location>
</feature>
<dbReference type="EMBL" id="HBEM01000935">
    <property type="protein sequence ID" value="CAD8429299.1"/>
    <property type="molecule type" value="Transcribed_RNA"/>
</dbReference>
<dbReference type="SUPFAM" id="SSF48452">
    <property type="entry name" value="TPR-like"/>
    <property type="match status" value="1"/>
</dbReference>
<dbReference type="SMART" id="SM00028">
    <property type="entry name" value="TPR"/>
    <property type="match status" value="2"/>
</dbReference>
<dbReference type="PANTHER" id="PTHR46014">
    <property type="entry name" value="TETRATRICOPEPTIDE REPEAT PROTEIN 1"/>
    <property type="match status" value="1"/>
</dbReference>
<sequence>MADQPGRKFGLGWLVGLSLLLATRSPGTKPSLRDAKSRLKKDANSLFSKEEFLKAAVMYTRALKESPQDINIRCNRVLAYSKCGMYSKALQDCEKILELEGNHTKTYFWRAKILQKMGDYTVEETEQRHLLEFALSNYKQALRRLPYSKEIRSAAIALNERLRPKAYRGFLKPDNPHGFSFSRPTSTSAPNTPPGSLTKSPSKLHHKEEIKKSSGTSSENEADCDTSAIQPQEEKVEQHENAEEHKENAEEDMEKYGYDDAVEQPQGLNDVVLDYSHPHIPKFVEEMLMETMRLVLVNHSKVETHCYLYHPGGDSDFTYVKIKGCFENERSTLECNRYLAAVREKSHAIAAATIVSSSNLRFPPACGDVARRLSGLFIQLEWPEGLRVFFVPSKELQLQIDESLKNMTASLNDTDVQDESVTELPEAFRKDNGDSGEGKGEGSMSEADSDDGKGRAIELDADTYKLNKLWPNTPS</sequence>
<dbReference type="PANTHER" id="PTHR46014:SF1">
    <property type="entry name" value="TETRATRICOPEPTIDE REPEAT PROTEIN 1"/>
    <property type="match status" value="1"/>
</dbReference>
<dbReference type="InterPro" id="IPR052769">
    <property type="entry name" value="TPR_domain_protein"/>
</dbReference>
<organism evidence="3">
    <name type="scientific">Amorphochlora amoebiformis</name>
    <dbReference type="NCBI Taxonomy" id="1561963"/>
    <lineage>
        <taxon>Eukaryota</taxon>
        <taxon>Sar</taxon>
        <taxon>Rhizaria</taxon>
        <taxon>Cercozoa</taxon>
        <taxon>Chlorarachniophyceae</taxon>
        <taxon>Amorphochlora</taxon>
    </lineage>
</organism>
<dbReference type="AlphaFoldDB" id="A0A7S0GK58"/>
<feature type="compositionally biased region" description="Polar residues" evidence="1">
    <location>
        <begin position="182"/>
        <end position="201"/>
    </location>
</feature>
<feature type="region of interest" description="Disordered" evidence="1">
    <location>
        <begin position="411"/>
        <end position="456"/>
    </location>
</feature>
<feature type="compositionally biased region" description="Basic and acidic residues" evidence="1">
    <location>
        <begin position="232"/>
        <end position="253"/>
    </location>
</feature>
<reference evidence="3" key="1">
    <citation type="submission" date="2021-01" db="EMBL/GenBank/DDBJ databases">
        <authorList>
            <person name="Corre E."/>
            <person name="Pelletier E."/>
            <person name="Niang G."/>
            <person name="Scheremetjew M."/>
            <person name="Finn R."/>
            <person name="Kale V."/>
            <person name="Holt S."/>
            <person name="Cochrane G."/>
            <person name="Meng A."/>
            <person name="Brown T."/>
            <person name="Cohen L."/>
        </authorList>
    </citation>
    <scope>NUCLEOTIDE SEQUENCE</scope>
    <source>
        <strain evidence="3">CCMP2058</strain>
    </source>
</reference>
<gene>
    <name evidence="3" type="ORF">LAMO00422_LOCUS675</name>
</gene>
<feature type="compositionally biased region" description="Basic and acidic residues" evidence="1">
    <location>
        <begin position="426"/>
        <end position="440"/>
    </location>
</feature>
<dbReference type="InterPro" id="IPR011990">
    <property type="entry name" value="TPR-like_helical_dom_sf"/>
</dbReference>
<protein>
    <submittedName>
        <fullName evidence="3">Uncharacterized protein</fullName>
    </submittedName>
</protein>
<proteinExistence type="predicted"/>
<feature type="chain" id="PRO_5031526678" evidence="2">
    <location>
        <begin position="23"/>
        <end position="475"/>
    </location>
</feature>
<evidence type="ECO:0000313" key="3">
    <source>
        <dbReference type="EMBL" id="CAD8429299.1"/>
    </source>
</evidence>
<dbReference type="Gene3D" id="1.25.40.10">
    <property type="entry name" value="Tetratricopeptide repeat domain"/>
    <property type="match status" value="1"/>
</dbReference>
<accession>A0A7S0GK58</accession>
<dbReference type="InterPro" id="IPR019734">
    <property type="entry name" value="TPR_rpt"/>
</dbReference>
<feature type="signal peptide" evidence="2">
    <location>
        <begin position="1"/>
        <end position="22"/>
    </location>
</feature>
<evidence type="ECO:0000256" key="2">
    <source>
        <dbReference type="SAM" id="SignalP"/>
    </source>
</evidence>
<name>A0A7S0GK58_9EUKA</name>
<evidence type="ECO:0000256" key="1">
    <source>
        <dbReference type="SAM" id="MobiDB-lite"/>
    </source>
</evidence>